<organism evidence="3 4">
    <name type="scientific">Sphingobium phenoxybenzoativorans</name>
    <dbReference type="NCBI Taxonomy" id="1592790"/>
    <lineage>
        <taxon>Bacteria</taxon>
        <taxon>Pseudomonadati</taxon>
        <taxon>Pseudomonadota</taxon>
        <taxon>Alphaproteobacteria</taxon>
        <taxon>Sphingomonadales</taxon>
        <taxon>Sphingomonadaceae</taxon>
        <taxon>Sphingobium</taxon>
    </lineage>
</organism>
<dbReference type="RefSeq" id="WP_212609881.1">
    <property type="nucleotide sequence ID" value="NZ_CP073910.1"/>
</dbReference>
<protein>
    <submittedName>
        <fullName evidence="3">Uncharacterized protein</fullName>
    </submittedName>
</protein>
<feature type="compositionally biased region" description="Basic and acidic residues" evidence="1">
    <location>
        <begin position="149"/>
        <end position="181"/>
    </location>
</feature>
<dbReference type="EMBL" id="CP073910">
    <property type="protein sequence ID" value="QUT06524.1"/>
    <property type="molecule type" value="Genomic_DNA"/>
</dbReference>
<keyword evidence="2" id="KW-0812">Transmembrane</keyword>
<dbReference type="AlphaFoldDB" id="A0A975K827"/>
<feature type="region of interest" description="Disordered" evidence="1">
    <location>
        <begin position="121"/>
        <end position="183"/>
    </location>
</feature>
<evidence type="ECO:0000313" key="4">
    <source>
        <dbReference type="Proteomes" id="UP000681425"/>
    </source>
</evidence>
<dbReference type="KEGG" id="spph:KFK14_03420"/>
<name>A0A975K827_9SPHN</name>
<evidence type="ECO:0000256" key="2">
    <source>
        <dbReference type="SAM" id="Phobius"/>
    </source>
</evidence>
<evidence type="ECO:0000313" key="3">
    <source>
        <dbReference type="EMBL" id="QUT06524.1"/>
    </source>
</evidence>
<reference evidence="3" key="1">
    <citation type="submission" date="2021-04" db="EMBL/GenBank/DDBJ databases">
        <title>Isolation of p-tert-butylphenol degrading bacteria Sphingobium phenoxybenzoativorans Tas13 from active sludge.</title>
        <authorList>
            <person name="Li Y."/>
        </authorList>
    </citation>
    <scope>NUCLEOTIDE SEQUENCE</scope>
    <source>
        <strain evidence="3">Tas13</strain>
    </source>
</reference>
<evidence type="ECO:0000256" key="1">
    <source>
        <dbReference type="SAM" id="MobiDB-lite"/>
    </source>
</evidence>
<dbReference type="Proteomes" id="UP000681425">
    <property type="component" value="Chromosome"/>
</dbReference>
<feature type="transmembrane region" description="Helical" evidence="2">
    <location>
        <begin position="89"/>
        <end position="110"/>
    </location>
</feature>
<feature type="transmembrane region" description="Helical" evidence="2">
    <location>
        <begin position="186"/>
        <end position="203"/>
    </location>
</feature>
<keyword evidence="2" id="KW-0472">Membrane</keyword>
<gene>
    <name evidence="3" type="ORF">KFK14_03420</name>
</gene>
<proteinExistence type="predicted"/>
<keyword evidence="2" id="KW-1133">Transmembrane helix</keyword>
<sequence>MSLRFIDWIWHIRGSLALAPGQSSDDAFDRLDPLFRQPNTSHERTGDALTFNKKDQAAQDKMSIFDDGVLRIEKGAAGSVLRYDLTSRALLYCFLAPLLFLGFAQLTIAVGQFQKPSTEAAEKAKKEDKKKAELPQHWIDKALGAPAPEKPKKDDEDKKKGEKGKGKGKDKDKEKEKDEKPSPTPAYVFAAIFATLYVAGRILEDRLIKALFKRRLLKP</sequence>
<accession>A0A975K827</accession>
<feature type="compositionally biased region" description="Basic and acidic residues" evidence="1">
    <location>
        <begin position="121"/>
        <end position="140"/>
    </location>
</feature>
<keyword evidence="4" id="KW-1185">Reference proteome</keyword>